<dbReference type="SMART" id="SM00743">
    <property type="entry name" value="Agenet"/>
    <property type="match status" value="2"/>
</dbReference>
<dbReference type="OrthoDB" id="1487323at2759"/>
<keyword evidence="4" id="KW-1185">Reference proteome</keyword>
<name>A0A8K0E6R4_9ROSA</name>
<feature type="region of interest" description="Disordered" evidence="1">
    <location>
        <begin position="1"/>
        <end position="25"/>
    </location>
</feature>
<organism evidence="3 4">
    <name type="scientific">Rhamnella rubrinervis</name>
    <dbReference type="NCBI Taxonomy" id="2594499"/>
    <lineage>
        <taxon>Eukaryota</taxon>
        <taxon>Viridiplantae</taxon>
        <taxon>Streptophyta</taxon>
        <taxon>Embryophyta</taxon>
        <taxon>Tracheophyta</taxon>
        <taxon>Spermatophyta</taxon>
        <taxon>Magnoliopsida</taxon>
        <taxon>eudicotyledons</taxon>
        <taxon>Gunneridae</taxon>
        <taxon>Pentapetalae</taxon>
        <taxon>rosids</taxon>
        <taxon>fabids</taxon>
        <taxon>Rosales</taxon>
        <taxon>Rhamnaceae</taxon>
        <taxon>rhamnoid group</taxon>
        <taxon>Rhamneae</taxon>
        <taxon>Rhamnella</taxon>
    </lineage>
</organism>
<sequence length="582" mass="66234">MAVLELDDQQPEAPMTGRKRKRKQPSRRLLLHERVEVVMPPPVCQLSFPIGFGILGDVFVRSEDDGFLGSWHSGTVIACDDQGNRHVKYDHLLVDDCSDSLVEVVTVSSILDDIDSGCETWSGYRGNIRPLQPWVECGKCGLHYGLCVDVYYQEAWWEGVVFDHDDGSDERKIFFPDLGDEMKIGIDTLRITHNWDEVTENWQRRGTWILLELIEQYEQEKYLAVSVKQIWYDVRGKEGFEKIGEWTNNMSDSWEELVLEVIDDNLNITVKELFHVLELSGGLLPENLVALESTQPSTDVNMDPEKENFESCAKPVDNDSNSYGLIGHEANEKNVLNCSAGCIYEPVETCDLATDPNFSSLETCKDKLISMVESDGPNINLMTDLTISDQEKTMCVLPLALAASPSNFDGISCAASAIDGEGVPDDNVKNPKGSTCRSRVRWEPVSSKKLPGVEFGLHAVDQYCTLCLRKPSDSKLWSSIRTDVWEHLSYLGWKIQYVRDHYHKKLRYRYTSPVGTVYYSLYQACKHLKSTGDLVSSISQDDQKVLMLHLITNYQLQYYLSNHKRGRIHFFVTRQWCLQIPV</sequence>
<dbReference type="InterPro" id="IPR014002">
    <property type="entry name" value="Agenet_dom_plant"/>
</dbReference>
<dbReference type="InterPro" id="IPR054292">
    <property type="entry name" value="DUF7028"/>
</dbReference>
<feature type="domain" description="Agenet" evidence="2">
    <location>
        <begin position="50"/>
        <end position="115"/>
    </location>
</feature>
<dbReference type="Pfam" id="PF05641">
    <property type="entry name" value="Agenet"/>
    <property type="match status" value="1"/>
</dbReference>
<dbReference type="Pfam" id="PF22970">
    <property type="entry name" value="DUF7028"/>
    <property type="match status" value="1"/>
</dbReference>
<protein>
    <recommendedName>
        <fullName evidence="2">Agenet domain-containing protein</fullName>
    </recommendedName>
</protein>
<reference evidence="3" key="1">
    <citation type="submission" date="2020-03" db="EMBL/GenBank/DDBJ databases">
        <title>A high-quality chromosome-level genome assembly of a woody plant with both climbing and erect habits, Rhamnella rubrinervis.</title>
        <authorList>
            <person name="Lu Z."/>
            <person name="Yang Y."/>
            <person name="Zhu X."/>
            <person name="Sun Y."/>
        </authorList>
    </citation>
    <scope>NUCLEOTIDE SEQUENCE</scope>
    <source>
        <strain evidence="3">BYM</strain>
        <tissue evidence="3">Leaf</tissue>
    </source>
</reference>
<comment type="caution">
    <text evidence="3">The sequence shown here is derived from an EMBL/GenBank/DDBJ whole genome shotgun (WGS) entry which is preliminary data.</text>
</comment>
<dbReference type="PANTHER" id="PTHR31917">
    <property type="entry name" value="AGENET DOMAIN-CONTAINING PROTEIN-RELATED"/>
    <property type="match status" value="1"/>
</dbReference>
<evidence type="ECO:0000256" key="1">
    <source>
        <dbReference type="SAM" id="MobiDB-lite"/>
    </source>
</evidence>
<evidence type="ECO:0000259" key="2">
    <source>
        <dbReference type="SMART" id="SM00743"/>
    </source>
</evidence>
<dbReference type="PANTHER" id="PTHR31917:SF147">
    <property type="entry name" value="AGENET DOMAIN-CONTAINING PROTEIN"/>
    <property type="match status" value="1"/>
</dbReference>
<dbReference type="InterPro" id="IPR008395">
    <property type="entry name" value="Agenet-like_dom"/>
</dbReference>
<feature type="domain" description="Agenet" evidence="2">
    <location>
        <begin position="140"/>
        <end position="197"/>
    </location>
</feature>
<evidence type="ECO:0000313" key="4">
    <source>
        <dbReference type="Proteomes" id="UP000796880"/>
    </source>
</evidence>
<gene>
    <name evidence="3" type="ORF">FNV43_RR15139</name>
</gene>
<accession>A0A8K0E6R4</accession>
<proteinExistence type="predicted"/>
<evidence type="ECO:0000313" key="3">
    <source>
        <dbReference type="EMBL" id="KAF3441226.1"/>
    </source>
</evidence>
<feature type="compositionally biased region" description="Acidic residues" evidence="1">
    <location>
        <begin position="1"/>
        <end position="10"/>
    </location>
</feature>
<dbReference type="AlphaFoldDB" id="A0A8K0E6R4"/>
<dbReference type="EMBL" id="VOIH02000007">
    <property type="protein sequence ID" value="KAF3441226.1"/>
    <property type="molecule type" value="Genomic_DNA"/>
</dbReference>
<dbReference type="Proteomes" id="UP000796880">
    <property type="component" value="Unassembled WGS sequence"/>
</dbReference>